<evidence type="ECO:0000313" key="1">
    <source>
        <dbReference type="EMBL" id="SVD82154.1"/>
    </source>
</evidence>
<gene>
    <name evidence="1" type="ORF">METZ01_LOCUS435008</name>
</gene>
<protein>
    <submittedName>
        <fullName evidence="1">Uncharacterized protein</fullName>
    </submittedName>
</protein>
<sequence>MTRYRARAVLLLFLLLNLTACQTWQSVSLGAISPAQLIEEDRPDRVRVTGGGLLEREVVSPSVEGDQLLGADGVSMPLADILRLEVRGFSVGRTLLLAIAVPPAGVLLGMLLCGVDPSGDACSL</sequence>
<accession>A0A382YG08</accession>
<proteinExistence type="predicted"/>
<organism evidence="1">
    <name type="scientific">marine metagenome</name>
    <dbReference type="NCBI Taxonomy" id="408172"/>
    <lineage>
        <taxon>unclassified sequences</taxon>
        <taxon>metagenomes</taxon>
        <taxon>ecological metagenomes</taxon>
    </lineage>
</organism>
<dbReference type="AlphaFoldDB" id="A0A382YG08"/>
<reference evidence="1" key="1">
    <citation type="submission" date="2018-05" db="EMBL/GenBank/DDBJ databases">
        <authorList>
            <person name="Lanie J.A."/>
            <person name="Ng W.-L."/>
            <person name="Kazmierczak K.M."/>
            <person name="Andrzejewski T.M."/>
            <person name="Davidsen T.M."/>
            <person name="Wayne K.J."/>
            <person name="Tettelin H."/>
            <person name="Glass J.I."/>
            <person name="Rusch D."/>
            <person name="Podicherti R."/>
            <person name="Tsui H.-C.T."/>
            <person name="Winkler M.E."/>
        </authorList>
    </citation>
    <scope>NUCLEOTIDE SEQUENCE</scope>
</reference>
<name>A0A382YG08_9ZZZZ</name>
<dbReference type="EMBL" id="UINC01175500">
    <property type="protein sequence ID" value="SVD82154.1"/>
    <property type="molecule type" value="Genomic_DNA"/>
</dbReference>